<gene>
    <name evidence="2" type="ORF">EIP91_010230</name>
</gene>
<comment type="caution">
    <text evidence="2">The sequence shown here is derived from an EMBL/GenBank/DDBJ whole genome shotgun (WGS) entry which is preliminary data.</text>
</comment>
<protein>
    <submittedName>
        <fullName evidence="2">Uncharacterized protein</fullName>
    </submittedName>
</protein>
<feature type="region of interest" description="Disordered" evidence="1">
    <location>
        <begin position="442"/>
        <end position="476"/>
    </location>
</feature>
<reference evidence="2 3" key="1">
    <citation type="submission" date="2018-11" db="EMBL/GenBank/DDBJ databases">
        <title>Genome assembly of Steccherinum ochraceum LE-BIN_3174, the white-rot fungus of the Steccherinaceae family (The Residual Polyporoid clade, Polyporales, Basidiomycota).</title>
        <authorList>
            <person name="Fedorova T.V."/>
            <person name="Glazunova O.A."/>
            <person name="Landesman E.O."/>
            <person name="Moiseenko K.V."/>
            <person name="Psurtseva N.V."/>
            <person name="Savinova O.S."/>
            <person name="Shakhova N.V."/>
            <person name="Tyazhelova T.V."/>
            <person name="Vasina D.V."/>
        </authorList>
    </citation>
    <scope>NUCLEOTIDE SEQUENCE [LARGE SCALE GENOMIC DNA]</scope>
    <source>
        <strain evidence="2 3">LE-BIN_3174</strain>
    </source>
</reference>
<proteinExistence type="predicted"/>
<dbReference type="EMBL" id="RWJN01000603">
    <property type="protein sequence ID" value="TCD60404.1"/>
    <property type="molecule type" value="Genomic_DNA"/>
</dbReference>
<dbReference type="STRING" id="92696.A0A4R0RD58"/>
<feature type="compositionally biased region" description="Low complexity" evidence="1">
    <location>
        <begin position="112"/>
        <end position="121"/>
    </location>
</feature>
<feature type="region of interest" description="Disordered" evidence="1">
    <location>
        <begin position="235"/>
        <end position="272"/>
    </location>
</feature>
<feature type="compositionally biased region" description="Low complexity" evidence="1">
    <location>
        <begin position="140"/>
        <end position="151"/>
    </location>
</feature>
<organism evidence="2 3">
    <name type="scientific">Steccherinum ochraceum</name>
    <dbReference type="NCBI Taxonomy" id="92696"/>
    <lineage>
        <taxon>Eukaryota</taxon>
        <taxon>Fungi</taxon>
        <taxon>Dikarya</taxon>
        <taxon>Basidiomycota</taxon>
        <taxon>Agaricomycotina</taxon>
        <taxon>Agaricomycetes</taxon>
        <taxon>Polyporales</taxon>
        <taxon>Steccherinaceae</taxon>
        <taxon>Steccherinum</taxon>
    </lineage>
</organism>
<feature type="compositionally biased region" description="Low complexity" evidence="1">
    <location>
        <begin position="65"/>
        <end position="91"/>
    </location>
</feature>
<keyword evidence="3" id="KW-1185">Reference proteome</keyword>
<name>A0A4R0RD58_9APHY</name>
<evidence type="ECO:0000313" key="2">
    <source>
        <dbReference type="EMBL" id="TCD60404.1"/>
    </source>
</evidence>
<feature type="region of interest" description="Disordered" evidence="1">
    <location>
        <begin position="1"/>
        <end position="151"/>
    </location>
</feature>
<dbReference type="AlphaFoldDB" id="A0A4R0RD58"/>
<evidence type="ECO:0000313" key="3">
    <source>
        <dbReference type="Proteomes" id="UP000292702"/>
    </source>
</evidence>
<dbReference type="Proteomes" id="UP000292702">
    <property type="component" value="Unassembled WGS sequence"/>
</dbReference>
<evidence type="ECO:0000256" key="1">
    <source>
        <dbReference type="SAM" id="MobiDB-lite"/>
    </source>
</evidence>
<sequence length="476" mass="51971">MSHDEPASVAPVDLDLTSHLLPSPSEDEAPLPPSKRLRRDKQASLADSLHEQSPTSPESTWGYRSEASGSSSSSLSSYDRDSSSSGWSSDSTEMDYSPSALSFHDFRPPSSPRSKNSSLGLPPLPGLSTYSDTFLTDEFSPSNSSQLHSSSSGLLWFEPSHYDTEMSVDPPSLPPPSPRTQSLHIPSLADSELDMPFMDTIMPVEDEDELAPPAAPPPLGQLFHSLISTWMDNTFEVPSSPHSPHSDLPGLPEDEPYPTISPSLLSPAPETPDEGLGLFIQADPPLRRSPSPEDDALQFLDIQFDPTISHLDVNEFLALRSLRRRALDGERDAREREALLILNDRVAAASTALLPDALAEAGVLDDLQEKRVRKHELHVATDLRNEARKDRKREKQKSKEIGALLDIKMNGGGYSASGMGQAAFVDVRQLVASMTMRRREAARSLANRKSAAAHRPYLPSSLSSSVSVEDLREADI</sequence>
<feature type="region of interest" description="Disordered" evidence="1">
    <location>
        <begin position="164"/>
        <end position="184"/>
    </location>
</feature>
<accession>A0A4R0RD58</accession>
<dbReference type="OrthoDB" id="3256408at2759"/>